<dbReference type="SUPFAM" id="SSF52540">
    <property type="entry name" value="P-loop containing nucleoside triphosphate hydrolases"/>
    <property type="match status" value="1"/>
</dbReference>
<dbReference type="Gene3D" id="3.40.50.300">
    <property type="entry name" value="P-loop containing nucleotide triphosphate hydrolases"/>
    <property type="match status" value="1"/>
</dbReference>
<organism evidence="3 4">
    <name type="scientific">Serendipita indica (strain DSM 11827)</name>
    <name type="common">Root endophyte fungus</name>
    <name type="synonym">Piriformospora indica</name>
    <dbReference type="NCBI Taxonomy" id="1109443"/>
    <lineage>
        <taxon>Eukaryota</taxon>
        <taxon>Fungi</taxon>
        <taxon>Dikarya</taxon>
        <taxon>Basidiomycota</taxon>
        <taxon>Agaricomycotina</taxon>
        <taxon>Agaricomycetes</taxon>
        <taxon>Sebacinales</taxon>
        <taxon>Serendipitaceae</taxon>
        <taxon>Serendipita</taxon>
    </lineage>
</organism>
<evidence type="ECO:0000256" key="1">
    <source>
        <dbReference type="SAM" id="MobiDB-lite"/>
    </source>
</evidence>
<dbReference type="Pfam" id="PF00931">
    <property type="entry name" value="NB-ARC"/>
    <property type="match status" value="1"/>
</dbReference>
<dbReference type="GO" id="GO:0043531">
    <property type="term" value="F:ADP binding"/>
    <property type="evidence" value="ECO:0007669"/>
    <property type="project" value="InterPro"/>
</dbReference>
<gene>
    <name evidence="3" type="ORF">PIIN_11662</name>
</gene>
<feature type="region of interest" description="Disordered" evidence="1">
    <location>
        <begin position="1"/>
        <end position="20"/>
    </location>
</feature>
<sequence length="270" mass="30099">MRHQNVPYHSATISGDRNGTPIVLHANHRNMVRFSSKDDENYKTVHHRLKGYVDNAPLAVQEKWAIEDKLRTVANEEYAPPEDILPKPRPSVSRSYIKREAVQSLITQKLLSGGQVQRQPRCILHGIGGSGKTQLATNWIGENEARFTRVIFVDASSQTQIEADLEQFIRSLGPEYRAMGWKDAIAYLDGKERGWLLFIDNADSPNLDLGPYLPASIHGFILITTRNSECISYAPDGAVAVGDLEENEAVNLLHKLANASLTSNTKSIEI</sequence>
<feature type="domain" description="NB-ARC" evidence="2">
    <location>
        <begin position="106"/>
        <end position="258"/>
    </location>
</feature>
<protein>
    <recommendedName>
        <fullName evidence="2">NB-ARC domain-containing protein</fullName>
    </recommendedName>
</protein>
<dbReference type="InterPro" id="IPR002182">
    <property type="entry name" value="NB-ARC"/>
</dbReference>
<evidence type="ECO:0000313" key="4">
    <source>
        <dbReference type="Proteomes" id="UP000007148"/>
    </source>
</evidence>
<comment type="caution">
    <text evidence="3">The sequence shown here is derived from an EMBL/GenBank/DDBJ whole genome shotgun (WGS) entry which is preliminary data.</text>
</comment>
<dbReference type="OrthoDB" id="674604at2759"/>
<keyword evidence="4" id="KW-1185">Reference proteome</keyword>
<dbReference type="AlphaFoldDB" id="G4U291"/>
<evidence type="ECO:0000313" key="3">
    <source>
        <dbReference type="EMBL" id="CCA77684.1"/>
    </source>
</evidence>
<reference evidence="3 4" key="1">
    <citation type="journal article" date="2011" name="PLoS Pathog.">
        <title>Endophytic Life Strategies Decoded by Genome and Transcriptome Analyses of the Mutualistic Root Symbiont Piriformospora indica.</title>
        <authorList>
            <person name="Zuccaro A."/>
            <person name="Lahrmann U."/>
            <person name="Guldener U."/>
            <person name="Langen G."/>
            <person name="Pfiffi S."/>
            <person name="Biedenkopf D."/>
            <person name="Wong P."/>
            <person name="Samans B."/>
            <person name="Grimm C."/>
            <person name="Basiewicz M."/>
            <person name="Murat C."/>
            <person name="Martin F."/>
            <person name="Kogel K.H."/>
        </authorList>
    </citation>
    <scope>NUCLEOTIDE SEQUENCE [LARGE SCALE GENOMIC DNA]</scope>
    <source>
        <strain evidence="3 4">DSM 11827</strain>
    </source>
</reference>
<dbReference type="InParanoid" id="G4U291"/>
<name>G4U291_SERID</name>
<dbReference type="Proteomes" id="UP000007148">
    <property type="component" value="Unassembled WGS sequence"/>
</dbReference>
<dbReference type="HOGENOM" id="CLU_983686_0_0_1"/>
<proteinExistence type="predicted"/>
<feature type="non-terminal residue" evidence="3">
    <location>
        <position position="1"/>
    </location>
</feature>
<dbReference type="InterPro" id="IPR027417">
    <property type="entry name" value="P-loop_NTPase"/>
</dbReference>
<evidence type="ECO:0000259" key="2">
    <source>
        <dbReference type="Pfam" id="PF00931"/>
    </source>
</evidence>
<accession>G4U291</accession>
<dbReference type="EMBL" id="CAFZ01001856">
    <property type="protein sequence ID" value="CCA77684.1"/>
    <property type="molecule type" value="Genomic_DNA"/>
</dbReference>